<keyword evidence="2" id="KW-1185">Reference proteome</keyword>
<dbReference type="OrthoDB" id="2153176at2759"/>
<gene>
    <name evidence="1" type="ORF">FTJAE_3199</name>
</gene>
<sequence>MDNDLKYLLSLQAVRDQASKVFASAKQGNLKHFDYDEGRMGAVADYVSKVIDRDFGPDKYDTIPPHGRWQHFEVGDVARVDALVKRWSSEDGVDQTEITRRLVDLFFVSVLLDAGAGDVWRFKEPETGQVVVRSEGIAVASLHMFTAGSFSSDSSLKEKVDAKGLVELQDSSFEQHFQVSSENPMVGVSSRVKLLQAVGSNLLKHPEVFGEFGRPGNLVDYLTSKASGSKTLDYEQLWFCLQDLLIPSWPGNRTVFDGHPIGDAWPLELLSDIADSKGDKDPKSKIQPFHKLTQWLAYSLSVIFERQLGFTWKNMHLGTGLPEYRNGGLFVDLGVLKLKPDDLKAGKESSGQELPQFEASDDVIVEWRALTVALLDELHKMLKEKYEPRGVNLSLLQMLEAGSWKSGRLLAAELRPETKCSPILVISDANEKVSCNGHFSKMVEVTGVVLHEVRMDQFGELRRTWLKIREVTLAKDKISSFVDFAGQTPRTPSHLLQLPFHPPNYGQDVTAKGINTAGLDCFSYLPMELNAKIMLFLDLDGLLSLTRASPTAWQHFRADHAFILKPRLPFIYSHYGHPAAIPLVILVTRLRRLRAKLKSKPRAELESSLEPILNSILSKDCMKIPYGWESNLPLLVTVAGLIPELCDAFERFSIRDSRPDSSLYRYPQRQTWIFVESFLRFECFCQISYSPKGFLFKERFYFKYVFLKPFHVNTTFDASDLSRWGQMEGIDETTDLPLNLLKRAGLEFNPIEVSCGQFAAILTTVRNSLTLKVLRRTAKSGKKLLEMFSKHYEEYMCFLFHLARQGNALLTHLLRRTPRALIGR</sequence>
<name>A0A8H5W3D9_9HYPO</name>
<dbReference type="Proteomes" id="UP000530670">
    <property type="component" value="Unassembled WGS sequence"/>
</dbReference>
<evidence type="ECO:0000313" key="2">
    <source>
        <dbReference type="Proteomes" id="UP000530670"/>
    </source>
</evidence>
<dbReference type="GeneID" id="59301740"/>
<dbReference type="PANTHER" id="PTHR31687:SF3">
    <property type="entry name" value="PROTEIN URG3"/>
    <property type="match status" value="1"/>
</dbReference>
<comment type="caution">
    <text evidence="1">The sequence shown here is derived from an EMBL/GenBank/DDBJ whole genome shotgun (WGS) entry which is preliminary data.</text>
</comment>
<evidence type="ECO:0000313" key="1">
    <source>
        <dbReference type="EMBL" id="KAF5643399.1"/>
    </source>
</evidence>
<dbReference type="PANTHER" id="PTHR31687">
    <property type="match status" value="1"/>
</dbReference>
<organism evidence="1 2">
    <name type="scientific">Fusarium tjaetaba</name>
    <dbReference type="NCBI Taxonomy" id="1567544"/>
    <lineage>
        <taxon>Eukaryota</taxon>
        <taxon>Fungi</taxon>
        <taxon>Dikarya</taxon>
        <taxon>Ascomycota</taxon>
        <taxon>Pezizomycotina</taxon>
        <taxon>Sordariomycetes</taxon>
        <taxon>Hypocreomycetidae</taxon>
        <taxon>Hypocreales</taxon>
        <taxon>Nectriaceae</taxon>
        <taxon>Fusarium</taxon>
        <taxon>Fusarium fujikuroi species complex</taxon>
    </lineage>
</organism>
<proteinExistence type="predicted"/>
<dbReference type="AlphaFoldDB" id="A0A8H5W3D9"/>
<dbReference type="RefSeq" id="XP_037209591.1">
    <property type="nucleotide sequence ID" value="XM_037349470.1"/>
</dbReference>
<dbReference type="InterPro" id="IPR012469">
    <property type="entry name" value="DUF1688"/>
</dbReference>
<protein>
    <submittedName>
        <fullName evidence="1">Urg3</fullName>
    </submittedName>
</protein>
<dbReference type="Pfam" id="PF07958">
    <property type="entry name" value="DUF1688"/>
    <property type="match status" value="1"/>
</dbReference>
<dbReference type="EMBL" id="JAAQRI010000063">
    <property type="protein sequence ID" value="KAF5643399.1"/>
    <property type="molecule type" value="Genomic_DNA"/>
</dbReference>
<accession>A0A8H5W3D9</accession>
<reference evidence="1 2" key="1">
    <citation type="submission" date="2020-05" db="EMBL/GenBank/DDBJ databases">
        <title>Identification and distribution of gene clusters putatively required for synthesis of sphingolipid metabolism inhibitors in phylogenetically diverse species of the filamentous fungus Fusarium.</title>
        <authorList>
            <person name="Kim H.-S."/>
            <person name="Busman M."/>
            <person name="Brown D.W."/>
            <person name="Divon H."/>
            <person name="Uhlig S."/>
            <person name="Proctor R.H."/>
        </authorList>
    </citation>
    <scope>NUCLEOTIDE SEQUENCE [LARGE SCALE GENOMIC DNA]</scope>
    <source>
        <strain evidence="1 2">NRRL 66243</strain>
    </source>
</reference>